<accession>A0A8J7U5B1</accession>
<dbReference type="AlphaFoldDB" id="A0A8J7U5B1"/>
<keyword evidence="2" id="KW-1185">Reference proteome</keyword>
<dbReference type="Proteomes" id="UP000664417">
    <property type="component" value="Unassembled WGS sequence"/>
</dbReference>
<evidence type="ECO:0000313" key="1">
    <source>
        <dbReference type="EMBL" id="MBO1320263.1"/>
    </source>
</evidence>
<name>A0A8J7U5B1_9BACT</name>
<comment type="caution">
    <text evidence="1">The sequence shown here is derived from an EMBL/GenBank/DDBJ whole genome shotgun (WGS) entry which is preliminary data.</text>
</comment>
<sequence length="83" mass="9351">MIANDPFAAITIQPVGFVPARKARAFQKIPSLGSVVGETYARLYENQSKLLKEPDMNQHMGKWGKANHTSSYLVKNQEFRTIN</sequence>
<dbReference type="EMBL" id="JAFREP010000016">
    <property type="protein sequence ID" value="MBO1320263.1"/>
    <property type="molecule type" value="Genomic_DNA"/>
</dbReference>
<gene>
    <name evidence="1" type="ORF">J3U88_17440</name>
</gene>
<evidence type="ECO:0000313" key="2">
    <source>
        <dbReference type="Proteomes" id="UP000664417"/>
    </source>
</evidence>
<protein>
    <submittedName>
        <fullName evidence="1">Uncharacterized protein</fullName>
    </submittedName>
</protein>
<proteinExistence type="predicted"/>
<dbReference type="RefSeq" id="WP_207860217.1">
    <property type="nucleotide sequence ID" value="NZ_JAFREP010000016.1"/>
</dbReference>
<reference evidence="1" key="1">
    <citation type="submission" date="2021-03" db="EMBL/GenBank/DDBJ databases">
        <authorList>
            <person name="Wang G."/>
        </authorList>
    </citation>
    <scope>NUCLEOTIDE SEQUENCE</scope>
    <source>
        <strain evidence="1">KCTC 12899</strain>
    </source>
</reference>
<organism evidence="1 2">
    <name type="scientific">Acanthopleuribacter pedis</name>
    <dbReference type="NCBI Taxonomy" id="442870"/>
    <lineage>
        <taxon>Bacteria</taxon>
        <taxon>Pseudomonadati</taxon>
        <taxon>Acidobacteriota</taxon>
        <taxon>Holophagae</taxon>
        <taxon>Acanthopleuribacterales</taxon>
        <taxon>Acanthopleuribacteraceae</taxon>
        <taxon>Acanthopleuribacter</taxon>
    </lineage>
</organism>